<protein>
    <recommendedName>
        <fullName evidence="3">Prevent-host-death family protein</fullName>
    </recommendedName>
</protein>
<keyword evidence="2" id="KW-1185">Reference proteome</keyword>
<gene>
    <name evidence="1" type="ORF">GCM10022254_59130</name>
</gene>
<name>A0ABP8CHF8_9ACTN</name>
<evidence type="ECO:0000313" key="1">
    <source>
        <dbReference type="EMBL" id="GAA4239356.1"/>
    </source>
</evidence>
<evidence type="ECO:0000313" key="2">
    <source>
        <dbReference type="Proteomes" id="UP001501710"/>
    </source>
</evidence>
<organism evidence="1 2">
    <name type="scientific">Actinomadura meridiana</name>
    <dbReference type="NCBI Taxonomy" id="559626"/>
    <lineage>
        <taxon>Bacteria</taxon>
        <taxon>Bacillati</taxon>
        <taxon>Actinomycetota</taxon>
        <taxon>Actinomycetes</taxon>
        <taxon>Streptosporangiales</taxon>
        <taxon>Thermomonosporaceae</taxon>
        <taxon>Actinomadura</taxon>
    </lineage>
</organism>
<evidence type="ECO:0008006" key="3">
    <source>
        <dbReference type="Google" id="ProtNLM"/>
    </source>
</evidence>
<dbReference type="EMBL" id="BAABAS010000020">
    <property type="protein sequence ID" value="GAA4239356.1"/>
    <property type="molecule type" value="Genomic_DNA"/>
</dbReference>
<dbReference type="RefSeq" id="WP_344903205.1">
    <property type="nucleotide sequence ID" value="NZ_BAABAS010000020.1"/>
</dbReference>
<proteinExistence type="predicted"/>
<sequence>MISVELCDVLEDFGRLVGRVEETGERAGVTEGGELVGVLLSAAELVELEHYAQRVQRGGRRPRAKAGRERPLGPERQGSYVRFVHADGVRRTFTRDRVVVAELRSVEELDWLEKRARVGRQGYMDPKQAVAFEEFLARQAPIGDGIAWIADGWRNQEPFTVLEFIKGLPSEEVALAYGADVRDIEDGLTLRQVWERDKREGTDDVYNVLVFGEELGWTWLGYHDFDGAFSRSLDPPPAKQITTTATMARAIYDFDYYEEGVYQNPFPVEDDEQRDMYELIWYTPGEAPFEPDAPLAFLNTYVRGAEEVTDWTDGIPLFFAALERAFGLSLPRDAIRSGQVRCARPARR</sequence>
<accession>A0ABP8CHF8</accession>
<reference evidence="2" key="1">
    <citation type="journal article" date="2019" name="Int. J. Syst. Evol. Microbiol.">
        <title>The Global Catalogue of Microorganisms (GCM) 10K type strain sequencing project: providing services to taxonomists for standard genome sequencing and annotation.</title>
        <authorList>
            <consortium name="The Broad Institute Genomics Platform"/>
            <consortium name="The Broad Institute Genome Sequencing Center for Infectious Disease"/>
            <person name="Wu L."/>
            <person name="Ma J."/>
        </authorList>
    </citation>
    <scope>NUCLEOTIDE SEQUENCE [LARGE SCALE GENOMIC DNA]</scope>
    <source>
        <strain evidence="2">JCM 17440</strain>
    </source>
</reference>
<comment type="caution">
    <text evidence="1">The sequence shown here is derived from an EMBL/GenBank/DDBJ whole genome shotgun (WGS) entry which is preliminary data.</text>
</comment>
<dbReference type="Proteomes" id="UP001501710">
    <property type="component" value="Unassembled WGS sequence"/>
</dbReference>